<reference evidence="3 4" key="1">
    <citation type="submission" date="2014-03" db="EMBL/GenBank/DDBJ databases">
        <title>The Genome Sequence of Plasmodium fragile nilgiri.</title>
        <authorList>
            <consortium name="The Broad Institute Genomics Platform"/>
            <consortium name="The Broad Institute Genome Sequencing Center for Infectious Disease"/>
            <person name="Neafsey D."/>
            <person name="Duraisingh M."/>
            <person name="Young S.K."/>
            <person name="Zeng Q."/>
            <person name="Gargeya S."/>
            <person name="Abouelleil A."/>
            <person name="Alvarado L."/>
            <person name="Chapman S.B."/>
            <person name="Gainer-Dewar J."/>
            <person name="Goldberg J."/>
            <person name="Griggs A."/>
            <person name="Gujja S."/>
            <person name="Hansen M."/>
            <person name="Howarth C."/>
            <person name="Imamovic A."/>
            <person name="Larimer J."/>
            <person name="Pearson M."/>
            <person name="Poon T.W."/>
            <person name="Priest M."/>
            <person name="Roberts A."/>
            <person name="Saif S."/>
            <person name="Shea T."/>
            <person name="Sykes S."/>
            <person name="Wortman J."/>
            <person name="Nusbaum C."/>
            <person name="Birren B."/>
        </authorList>
    </citation>
    <scope>NUCLEOTIDE SEQUENCE [LARGE SCALE GENOMIC DNA]</scope>
    <source>
        <strain evidence="4">nilgiri</strain>
    </source>
</reference>
<dbReference type="GeneID" id="24270981"/>
<dbReference type="InterPro" id="IPR013538">
    <property type="entry name" value="ASHA1/2-like_C"/>
</dbReference>
<dbReference type="OMA" id="RNGWTEN"/>
<keyword evidence="4" id="KW-1185">Reference proteome</keyword>
<dbReference type="CDD" id="cd08892">
    <property type="entry name" value="SRPBCC_Aha1"/>
    <property type="match status" value="1"/>
</dbReference>
<dbReference type="Proteomes" id="UP000054561">
    <property type="component" value="Unassembled WGS sequence"/>
</dbReference>
<proteinExistence type="inferred from homology"/>
<gene>
    <name evidence="3" type="ORF">AK88_05667</name>
</gene>
<evidence type="ECO:0000256" key="1">
    <source>
        <dbReference type="ARBA" id="ARBA00006817"/>
    </source>
</evidence>
<feature type="domain" description="Activator of Hsp90 ATPase homologue 1/2-like C-terminal" evidence="2">
    <location>
        <begin position="11"/>
        <end position="134"/>
    </location>
</feature>
<sequence length="140" mass="16122">MSFTIEAEYYVPPEVLFNAFTDSYTLTRLSRGSPAQADAKVGGSFSLFAGSVYGEFMKIEKPQKIIQKWKFIDWCDKDYSTVTLEFKKVKENHTLLKLTQENIPTKNKFDEGGVLERCRNGWTENLLHNIEVILGYPKKN</sequence>
<dbReference type="AlphaFoldDB" id="A0A0D9QG80"/>
<dbReference type="EMBL" id="KQ030444">
    <property type="protein sequence ID" value="KJP84701.1"/>
    <property type="molecule type" value="Genomic_DNA"/>
</dbReference>
<dbReference type="VEuPathDB" id="PlasmoDB:AK88_05667"/>
<dbReference type="InterPro" id="IPR023393">
    <property type="entry name" value="START-like_dom_sf"/>
</dbReference>
<name>A0A0D9QG80_PLAFR</name>
<dbReference type="Gene3D" id="3.30.530.20">
    <property type="match status" value="1"/>
</dbReference>
<evidence type="ECO:0000313" key="3">
    <source>
        <dbReference type="EMBL" id="KJP84701.1"/>
    </source>
</evidence>
<dbReference type="OrthoDB" id="567237at2759"/>
<dbReference type="RefSeq" id="XP_012338692.1">
    <property type="nucleotide sequence ID" value="XM_012483269.1"/>
</dbReference>
<evidence type="ECO:0000259" key="2">
    <source>
        <dbReference type="Pfam" id="PF08327"/>
    </source>
</evidence>
<protein>
    <recommendedName>
        <fullName evidence="2">Activator of Hsp90 ATPase homologue 1/2-like C-terminal domain-containing protein</fullName>
    </recommendedName>
</protein>
<dbReference type="Pfam" id="PF08327">
    <property type="entry name" value="AHSA1"/>
    <property type="match status" value="1"/>
</dbReference>
<organism evidence="3 4">
    <name type="scientific">Plasmodium fragile</name>
    <dbReference type="NCBI Taxonomy" id="5857"/>
    <lineage>
        <taxon>Eukaryota</taxon>
        <taxon>Sar</taxon>
        <taxon>Alveolata</taxon>
        <taxon>Apicomplexa</taxon>
        <taxon>Aconoidasida</taxon>
        <taxon>Haemosporida</taxon>
        <taxon>Plasmodiidae</taxon>
        <taxon>Plasmodium</taxon>
        <taxon>Plasmodium (Plasmodium)</taxon>
    </lineage>
</organism>
<evidence type="ECO:0000313" key="4">
    <source>
        <dbReference type="Proteomes" id="UP000054561"/>
    </source>
</evidence>
<accession>A0A0D9QG80</accession>
<comment type="similarity">
    <text evidence="1">Belongs to the AHA1 family.</text>
</comment>
<dbReference type="SUPFAM" id="SSF55961">
    <property type="entry name" value="Bet v1-like"/>
    <property type="match status" value="1"/>
</dbReference>